<reference evidence="2 3" key="1">
    <citation type="submission" date="2013-07" db="EMBL/GenBank/DDBJ databases">
        <authorList>
            <consortium name="DOE Joint Genome Institute"/>
            <person name="Anderson I."/>
            <person name="Huntemann M."/>
            <person name="Han J."/>
            <person name="Chen A."/>
            <person name="Kyrpides N."/>
            <person name="Mavromatis K."/>
            <person name="Markowitz V."/>
            <person name="Palaniappan K."/>
            <person name="Ivanova N."/>
            <person name="Schaumberg A."/>
            <person name="Pati A."/>
            <person name="Liolios K."/>
            <person name="Nordberg H.P."/>
            <person name="Cantor M.N."/>
            <person name="Hua S.X."/>
            <person name="Woyke T."/>
        </authorList>
    </citation>
    <scope>NUCLEOTIDE SEQUENCE [LARGE SCALE GENOMIC DNA]</scope>
    <source>
        <strain evidence="2 3">DSM 19268</strain>
    </source>
</reference>
<evidence type="ECO:0000313" key="3">
    <source>
        <dbReference type="Proteomes" id="UP000053380"/>
    </source>
</evidence>
<dbReference type="HOGENOM" id="CLU_061789_1_0_9"/>
<dbReference type="Pfam" id="PF08241">
    <property type="entry name" value="Methyltransf_11"/>
    <property type="match status" value="1"/>
</dbReference>
<dbReference type="Gene3D" id="3.40.50.150">
    <property type="entry name" value="Vaccinia Virus protein VP39"/>
    <property type="match status" value="1"/>
</dbReference>
<keyword evidence="2" id="KW-0830">Ubiquinone</keyword>
<dbReference type="GO" id="GO:0032259">
    <property type="term" value="P:methylation"/>
    <property type="evidence" value="ECO:0007669"/>
    <property type="project" value="UniProtKB-KW"/>
</dbReference>
<keyword evidence="2" id="KW-0808">Transferase</keyword>
<gene>
    <name evidence="2" type="ORF">SacsacDRAFT_0288</name>
</gene>
<dbReference type="AlphaFoldDB" id="A0A011A1C3"/>
<dbReference type="CDD" id="cd02440">
    <property type="entry name" value="AdoMet_MTases"/>
    <property type="match status" value="1"/>
</dbReference>
<protein>
    <submittedName>
        <fullName evidence="2">Methylase involved in ubiquinone/menaquinone biosynthesis</fullName>
    </submittedName>
</protein>
<sequence>MEKVIGYYEGYDEGNRLGRDRVRQLEFATTTHVLEPYLQSVENLLDIGAGTGAYAFYYAARGVRVTAADVTPGHVDAMRKRIAKERISGMTAELADATDLSRYADESFDTVLCLGPLYHLRTAENRQNCLKECMRVLKPGGVLATAYINRFFIAEYLIASGAKKPEAPWLSRVAEQGTFGADERDPFLSAAYFHTPGEAETELRFAGFDVREHVAVEGNGFVISDAVGKMSEEQYRIWTEHHFLVCREPSRLGSSNHGLIVARKTLA</sequence>
<evidence type="ECO:0000259" key="1">
    <source>
        <dbReference type="Pfam" id="PF08241"/>
    </source>
</evidence>
<dbReference type="InterPro" id="IPR013216">
    <property type="entry name" value="Methyltransf_11"/>
</dbReference>
<feature type="domain" description="Methyltransferase type 11" evidence="1">
    <location>
        <begin position="45"/>
        <end position="144"/>
    </location>
</feature>
<accession>A0A011A1C3</accession>
<dbReference type="PANTHER" id="PTHR42912">
    <property type="entry name" value="METHYLTRANSFERASE"/>
    <property type="match status" value="1"/>
</dbReference>
<keyword evidence="3" id="KW-1185">Reference proteome</keyword>
<organism evidence="2 3">
    <name type="scientific">Saccharibacillus sacchari DSM 19268</name>
    <dbReference type="NCBI Taxonomy" id="915437"/>
    <lineage>
        <taxon>Bacteria</taxon>
        <taxon>Bacillati</taxon>
        <taxon>Bacillota</taxon>
        <taxon>Bacilli</taxon>
        <taxon>Bacillales</taxon>
        <taxon>Paenibacillaceae</taxon>
        <taxon>Saccharibacillus</taxon>
    </lineage>
</organism>
<name>A0A011A1C3_9BACL</name>
<dbReference type="PATRIC" id="fig|915437.3.peg.305"/>
<proteinExistence type="predicted"/>
<dbReference type="InterPro" id="IPR050508">
    <property type="entry name" value="Methyltransf_Superfamily"/>
</dbReference>
<dbReference type="Proteomes" id="UP000053380">
    <property type="component" value="Unassembled WGS sequence"/>
</dbReference>
<dbReference type="InterPro" id="IPR029063">
    <property type="entry name" value="SAM-dependent_MTases_sf"/>
</dbReference>
<comment type="caution">
    <text evidence="2">The sequence shown here is derived from an EMBL/GenBank/DDBJ whole genome shotgun (WGS) entry which is preliminary data.</text>
</comment>
<evidence type="ECO:0000313" key="2">
    <source>
        <dbReference type="EMBL" id="EXG83322.1"/>
    </source>
</evidence>
<keyword evidence="2" id="KW-0489">Methyltransferase</keyword>
<dbReference type="EMBL" id="JFBU01000001">
    <property type="protein sequence ID" value="EXG83322.1"/>
    <property type="molecule type" value="Genomic_DNA"/>
</dbReference>
<dbReference type="SUPFAM" id="SSF53335">
    <property type="entry name" value="S-adenosyl-L-methionine-dependent methyltransferases"/>
    <property type="match status" value="1"/>
</dbReference>
<dbReference type="GO" id="GO:0008757">
    <property type="term" value="F:S-adenosylmethionine-dependent methyltransferase activity"/>
    <property type="evidence" value="ECO:0007669"/>
    <property type="project" value="InterPro"/>
</dbReference>